<accession>A0A401TKD6</accession>
<evidence type="ECO:0000313" key="2">
    <source>
        <dbReference type="Proteomes" id="UP000287033"/>
    </source>
</evidence>
<dbReference type="OrthoDB" id="449487at2759"/>
<reference evidence="1 2" key="1">
    <citation type="journal article" date="2018" name="Nat. Ecol. Evol.">
        <title>Shark genomes provide insights into elasmobranch evolution and the origin of vertebrates.</title>
        <authorList>
            <person name="Hara Y"/>
            <person name="Yamaguchi K"/>
            <person name="Onimaru K"/>
            <person name="Kadota M"/>
            <person name="Koyanagi M"/>
            <person name="Keeley SD"/>
            <person name="Tatsumi K"/>
            <person name="Tanaka K"/>
            <person name="Motone F"/>
            <person name="Kageyama Y"/>
            <person name="Nozu R"/>
            <person name="Adachi N"/>
            <person name="Nishimura O"/>
            <person name="Nakagawa R"/>
            <person name="Tanegashima C"/>
            <person name="Kiyatake I"/>
            <person name="Matsumoto R"/>
            <person name="Murakumo K"/>
            <person name="Nishida K"/>
            <person name="Terakita A"/>
            <person name="Kuratani S"/>
            <person name="Sato K"/>
            <person name="Hyodo S Kuraku.S."/>
        </authorList>
    </citation>
    <scope>NUCLEOTIDE SEQUENCE [LARGE SCALE GENOMIC DNA]</scope>
</reference>
<organism evidence="1 2">
    <name type="scientific">Chiloscyllium punctatum</name>
    <name type="common">Brownbanded bambooshark</name>
    <name type="synonym">Hemiscyllium punctatum</name>
    <dbReference type="NCBI Taxonomy" id="137246"/>
    <lineage>
        <taxon>Eukaryota</taxon>
        <taxon>Metazoa</taxon>
        <taxon>Chordata</taxon>
        <taxon>Craniata</taxon>
        <taxon>Vertebrata</taxon>
        <taxon>Chondrichthyes</taxon>
        <taxon>Elasmobranchii</taxon>
        <taxon>Galeomorphii</taxon>
        <taxon>Galeoidea</taxon>
        <taxon>Orectolobiformes</taxon>
        <taxon>Hemiscylliidae</taxon>
        <taxon>Chiloscyllium</taxon>
    </lineage>
</organism>
<protein>
    <submittedName>
        <fullName evidence="1">Uncharacterized protein</fullName>
    </submittedName>
</protein>
<gene>
    <name evidence="1" type="ORF">chiPu_0026920</name>
</gene>
<feature type="non-terminal residue" evidence="1">
    <location>
        <position position="1"/>
    </location>
</feature>
<comment type="caution">
    <text evidence="1">The sequence shown here is derived from an EMBL/GenBank/DDBJ whole genome shotgun (WGS) entry which is preliminary data.</text>
</comment>
<evidence type="ECO:0000313" key="1">
    <source>
        <dbReference type="EMBL" id="GCC43111.1"/>
    </source>
</evidence>
<dbReference type="Gene3D" id="3.60.15.10">
    <property type="entry name" value="Ribonuclease Z/Hydroxyacylglutathione hydrolase-like"/>
    <property type="match status" value="1"/>
</dbReference>
<keyword evidence="2" id="KW-1185">Reference proteome</keyword>
<sequence>QTVTTVEEERRLNPRLTKPLREFVSLMNNLKLPKPAQIGKKPCTAPGV</sequence>
<dbReference type="EMBL" id="BEZZ01090529">
    <property type="protein sequence ID" value="GCC43111.1"/>
    <property type="molecule type" value="Genomic_DNA"/>
</dbReference>
<proteinExistence type="predicted"/>
<name>A0A401TKD6_CHIPU</name>
<dbReference type="AlphaFoldDB" id="A0A401TKD6"/>
<dbReference type="STRING" id="137246.A0A401TKD6"/>
<dbReference type="Proteomes" id="UP000287033">
    <property type="component" value="Unassembled WGS sequence"/>
</dbReference>
<dbReference type="InterPro" id="IPR036866">
    <property type="entry name" value="RibonucZ/Hydroxyglut_hydro"/>
</dbReference>